<dbReference type="Proteomes" id="UP001604277">
    <property type="component" value="Unassembled WGS sequence"/>
</dbReference>
<dbReference type="InterPro" id="IPR056715">
    <property type="entry name" value="DUF7813"/>
</dbReference>
<reference evidence="3" key="1">
    <citation type="submission" date="2024-07" db="EMBL/GenBank/DDBJ databases">
        <title>Two chromosome-level genome assemblies of Korean endemic species Abeliophyllum distichum and Forsythia ovata (Oleaceae).</title>
        <authorList>
            <person name="Jang H."/>
        </authorList>
    </citation>
    <scope>NUCLEOTIDE SEQUENCE [LARGE SCALE GENOMIC DNA]</scope>
</reference>
<organism evidence="2 3">
    <name type="scientific">Forsythia ovata</name>
    <dbReference type="NCBI Taxonomy" id="205694"/>
    <lineage>
        <taxon>Eukaryota</taxon>
        <taxon>Viridiplantae</taxon>
        <taxon>Streptophyta</taxon>
        <taxon>Embryophyta</taxon>
        <taxon>Tracheophyta</taxon>
        <taxon>Spermatophyta</taxon>
        <taxon>Magnoliopsida</taxon>
        <taxon>eudicotyledons</taxon>
        <taxon>Gunneridae</taxon>
        <taxon>Pentapetalae</taxon>
        <taxon>asterids</taxon>
        <taxon>lamiids</taxon>
        <taxon>Lamiales</taxon>
        <taxon>Oleaceae</taxon>
        <taxon>Forsythieae</taxon>
        <taxon>Forsythia</taxon>
    </lineage>
</organism>
<dbReference type="EMBL" id="JBFOLJ010000009">
    <property type="protein sequence ID" value="KAL2509332.1"/>
    <property type="molecule type" value="Genomic_DNA"/>
</dbReference>
<sequence length="400" mass="46327">MRRPPPIDYRTTTQILKRTTTIFYSQLGAFLVLSFLLLLSRNRVEEYYNALIPDSSIESLLSRIHQHRRVGNPYDDFLSDDSHFRQFFKTPVPNNAILSRNSRLPDGFSSIIENLFNNTSMEEDEVNKSVGTCLDGPDTVIDLDFLVKGFKMSWHDLNLLKNLLVNLCYAYAFVLAFVVFFSWLLRVVLHQVANHLLGNRRSLVHSLRNGAMHGLQNILLFSLMKWLVMHVLVLLIAFLSNRQKIQNIYMVLIVFLRAMFVPFVNLAPWVQDPEYANLVFITIWFFIDLIVGYIFSVGSWVVMFEGTTGILEIMEGRVNILLKLRYPAQDIRILEAIICGSFGRWVLWWVFGGFYSLGFQCLMEVYFMVAWLVYYCSARDRLGRTVGKRQLITAILASVN</sequence>
<keyword evidence="1" id="KW-1133">Transmembrane helix</keyword>
<evidence type="ECO:0000313" key="3">
    <source>
        <dbReference type="Proteomes" id="UP001604277"/>
    </source>
</evidence>
<evidence type="ECO:0000256" key="1">
    <source>
        <dbReference type="SAM" id="Phobius"/>
    </source>
</evidence>
<feature type="transmembrane region" description="Helical" evidence="1">
    <location>
        <begin position="333"/>
        <end position="351"/>
    </location>
</feature>
<name>A0ABD1T9C3_9LAMI</name>
<accession>A0ABD1T9C3</accession>
<comment type="caution">
    <text evidence="2">The sequence shown here is derived from an EMBL/GenBank/DDBJ whole genome shotgun (WGS) entry which is preliminary data.</text>
</comment>
<protein>
    <recommendedName>
        <fullName evidence="4">Transmembrane protein</fullName>
    </recommendedName>
</protein>
<feature type="transmembrane region" description="Helical" evidence="1">
    <location>
        <begin position="163"/>
        <end position="185"/>
    </location>
</feature>
<keyword evidence="3" id="KW-1185">Reference proteome</keyword>
<feature type="transmembrane region" description="Helical" evidence="1">
    <location>
        <begin position="218"/>
        <end position="239"/>
    </location>
</feature>
<evidence type="ECO:0000313" key="2">
    <source>
        <dbReference type="EMBL" id="KAL2509332.1"/>
    </source>
</evidence>
<dbReference type="AlphaFoldDB" id="A0ABD1T9C3"/>
<dbReference type="PANTHER" id="PTHR36353:SF1">
    <property type="entry name" value="TRANSMEMBRANE PROTEIN"/>
    <property type="match status" value="1"/>
</dbReference>
<keyword evidence="1" id="KW-0472">Membrane</keyword>
<proteinExistence type="predicted"/>
<keyword evidence="1" id="KW-0812">Transmembrane</keyword>
<dbReference type="Pfam" id="PF25105">
    <property type="entry name" value="DUF7813"/>
    <property type="match status" value="2"/>
</dbReference>
<gene>
    <name evidence="2" type="ORF">Fot_32979</name>
</gene>
<feature type="transmembrane region" description="Helical" evidence="1">
    <location>
        <begin position="20"/>
        <end position="39"/>
    </location>
</feature>
<feature type="transmembrane region" description="Helical" evidence="1">
    <location>
        <begin position="248"/>
        <end position="269"/>
    </location>
</feature>
<dbReference type="PANTHER" id="PTHR36353">
    <property type="entry name" value="TRANSMEMBRANE PROTEIN"/>
    <property type="match status" value="1"/>
</dbReference>
<evidence type="ECO:0008006" key="4">
    <source>
        <dbReference type="Google" id="ProtNLM"/>
    </source>
</evidence>
<feature type="transmembrane region" description="Helical" evidence="1">
    <location>
        <begin position="275"/>
        <end position="295"/>
    </location>
</feature>
<feature type="transmembrane region" description="Helical" evidence="1">
    <location>
        <begin position="357"/>
        <end position="376"/>
    </location>
</feature>